<dbReference type="PANTHER" id="PTHR10694">
    <property type="entry name" value="LYSINE-SPECIFIC DEMETHYLASE"/>
    <property type="match status" value="1"/>
</dbReference>
<accession>A0A179F463</accession>
<dbReference type="InterPro" id="IPR003347">
    <property type="entry name" value="JmjC_dom"/>
</dbReference>
<evidence type="ECO:0000313" key="3">
    <source>
        <dbReference type="EMBL" id="OAQ60195.1"/>
    </source>
</evidence>
<dbReference type="SMART" id="SM00558">
    <property type="entry name" value="JmjC"/>
    <property type="match status" value="1"/>
</dbReference>
<dbReference type="SUPFAM" id="SSF51197">
    <property type="entry name" value="Clavaminate synthase-like"/>
    <property type="match status" value="1"/>
</dbReference>
<dbReference type="Gene3D" id="2.60.120.650">
    <property type="entry name" value="Cupin"/>
    <property type="match status" value="1"/>
</dbReference>
<dbReference type="Proteomes" id="UP000078397">
    <property type="component" value="Unassembled WGS sequence"/>
</dbReference>
<comment type="caution">
    <text evidence="3">The sequence shown here is derived from an EMBL/GenBank/DDBJ whole genome shotgun (WGS) entry which is preliminary data.</text>
</comment>
<name>A0A179F463_METCM</name>
<reference evidence="3 4" key="1">
    <citation type="journal article" date="2016" name="PLoS Pathog.">
        <title>Biosynthesis of antibiotic leucinostatins in bio-control fungus Purpureocillium lilacinum and their inhibition on phytophthora revealed by genome mining.</title>
        <authorList>
            <person name="Wang G."/>
            <person name="Liu Z."/>
            <person name="Lin R."/>
            <person name="Li E."/>
            <person name="Mao Z."/>
            <person name="Ling J."/>
            <person name="Yang Y."/>
            <person name="Yin W.B."/>
            <person name="Xie B."/>
        </authorList>
    </citation>
    <scope>NUCLEOTIDE SEQUENCE [LARGE SCALE GENOMIC DNA]</scope>
    <source>
        <strain evidence="3">170</strain>
    </source>
</reference>
<feature type="domain" description="JmjC" evidence="2">
    <location>
        <begin position="254"/>
        <end position="424"/>
    </location>
</feature>
<dbReference type="OrthoDB" id="5153694at2759"/>
<dbReference type="GO" id="GO:0032452">
    <property type="term" value="F:histone demethylase activity"/>
    <property type="evidence" value="ECO:0007669"/>
    <property type="project" value="TreeGrafter"/>
</dbReference>
<dbReference type="GO" id="GO:0010468">
    <property type="term" value="P:regulation of gene expression"/>
    <property type="evidence" value="ECO:0007669"/>
    <property type="project" value="TreeGrafter"/>
</dbReference>
<dbReference type="STRING" id="1380566.A0A179F463"/>
<evidence type="ECO:0000259" key="2">
    <source>
        <dbReference type="PROSITE" id="PS51184"/>
    </source>
</evidence>
<gene>
    <name evidence="3" type="ORF">VFPPC_10625</name>
</gene>
<evidence type="ECO:0000256" key="1">
    <source>
        <dbReference type="SAM" id="MobiDB-lite"/>
    </source>
</evidence>
<organism evidence="3 4">
    <name type="scientific">Pochonia chlamydosporia 170</name>
    <dbReference type="NCBI Taxonomy" id="1380566"/>
    <lineage>
        <taxon>Eukaryota</taxon>
        <taxon>Fungi</taxon>
        <taxon>Dikarya</taxon>
        <taxon>Ascomycota</taxon>
        <taxon>Pezizomycotina</taxon>
        <taxon>Sordariomycetes</taxon>
        <taxon>Hypocreomycetidae</taxon>
        <taxon>Hypocreales</taxon>
        <taxon>Clavicipitaceae</taxon>
        <taxon>Pochonia</taxon>
    </lineage>
</organism>
<dbReference type="AlphaFoldDB" id="A0A179F463"/>
<dbReference type="GO" id="GO:0005634">
    <property type="term" value="C:nucleus"/>
    <property type="evidence" value="ECO:0007669"/>
    <property type="project" value="TreeGrafter"/>
</dbReference>
<keyword evidence="4" id="KW-1185">Reference proteome</keyword>
<feature type="compositionally biased region" description="Low complexity" evidence="1">
    <location>
        <begin position="119"/>
        <end position="129"/>
    </location>
</feature>
<protein>
    <submittedName>
        <fullName evidence="3">Transcription factor</fullName>
    </submittedName>
</protein>
<dbReference type="RefSeq" id="XP_018138105.1">
    <property type="nucleotide sequence ID" value="XM_018288957.1"/>
</dbReference>
<sequence>MSDISAKIHRIATMAAELQQEIEVTKHGRLNRRQQQKTHPFPEQPELETILQAIEQISNSLKKIQMSIATAKSQSRCRKHRREARTFQQKAPPLRFAQLRPKMSVPQPGSTYHSDMELDSPTSSSLSDLSTDDLIQTRRNSLFASDSETTPHLRVEQMGDRMVDSLEGLIGTTSFAGKVTVEGPFHVDWAAMKFNNPQNGEQFAVKYRPTSMVPGCTSLSKSKSTGFQRLDLSAPIQSPSEEEALTFLEQAVRDPPKKTLQYYVGPRLIAAFGNLLHSGPVLSAISPIEGVNSVYDHIGEKWSGTAFHREDAHFRSCNLTLSGVKLWIIIRQHHTQKFETYIRSFATDTCDQFVRHQGLLFAPSELRNQNIDFEILCTKAGDLVITEPRQYHAVINFTNSYAISTNFLLRNEEPLPLELRHCPRCGLGNLYDQEGKIKYAERLIEIQKCTDEIIEQDPQCSIPIIDRCNPPSAKVFRLAAVIRSRAVILQFFKIVEATRKDSHPSSVSKPPGKPQDRVLQHITNLARSEKESDLLAVRRRYDQILLVRDIEESKMGQLRTDSAFLKNICEKVGWSAGTLRTNREHGKGLNTISEAFNGLIYFIPTDATTTPAKATVKEYVDMAGNRSEFEDFKKLMNDDHITKLCTAGKVFQQSHSGSTLPKFTWEAAKISHLSSLSMDELLSYIAPAEDAG</sequence>
<proteinExistence type="predicted"/>
<dbReference type="KEGG" id="pchm:VFPPC_10625"/>
<dbReference type="Pfam" id="PF02373">
    <property type="entry name" value="JmjC"/>
    <property type="match status" value="1"/>
</dbReference>
<dbReference type="EMBL" id="LSBJ02000009">
    <property type="protein sequence ID" value="OAQ60195.1"/>
    <property type="molecule type" value="Genomic_DNA"/>
</dbReference>
<dbReference type="GO" id="GO:0000785">
    <property type="term" value="C:chromatin"/>
    <property type="evidence" value="ECO:0007669"/>
    <property type="project" value="TreeGrafter"/>
</dbReference>
<evidence type="ECO:0000313" key="4">
    <source>
        <dbReference type="Proteomes" id="UP000078397"/>
    </source>
</evidence>
<dbReference type="GeneID" id="28852951"/>
<feature type="region of interest" description="Disordered" evidence="1">
    <location>
        <begin position="72"/>
        <end position="129"/>
    </location>
</feature>
<dbReference type="PROSITE" id="PS51184">
    <property type="entry name" value="JMJC"/>
    <property type="match status" value="1"/>
</dbReference>